<dbReference type="PROSITE" id="PS50931">
    <property type="entry name" value="HTH_LYSR"/>
    <property type="match status" value="1"/>
</dbReference>
<keyword evidence="7" id="KW-1185">Reference proteome</keyword>
<dbReference type="RefSeq" id="WP_326837716.1">
    <property type="nucleotide sequence ID" value="NZ_CP142149.1"/>
</dbReference>
<name>A0ABZ1IMD3_9PSEU</name>
<dbReference type="InterPro" id="IPR037402">
    <property type="entry name" value="YidZ_PBP2"/>
</dbReference>
<keyword evidence="4" id="KW-0804">Transcription</keyword>
<feature type="domain" description="HTH lysR-type" evidence="5">
    <location>
        <begin position="12"/>
        <end position="69"/>
    </location>
</feature>
<evidence type="ECO:0000256" key="4">
    <source>
        <dbReference type="ARBA" id="ARBA00023163"/>
    </source>
</evidence>
<reference evidence="6 7" key="1">
    <citation type="journal article" date="2015" name="Int. J. Syst. Evol. Microbiol.">
        <title>Amycolatopsis rhabdoformis sp. nov., an actinomycete isolated from a tropical forest soil.</title>
        <authorList>
            <person name="Souza W.R."/>
            <person name="Silva R.E."/>
            <person name="Goodfellow M."/>
            <person name="Busarakam K."/>
            <person name="Figueiro F.S."/>
            <person name="Ferreira D."/>
            <person name="Rodrigues-Filho E."/>
            <person name="Moraes L.A.B."/>
            <person name="Zucchi T.D."/>
        </authorList>
    </citation>
    <scope>NUCLEOTIDE SEQUENCE [LARGE SCALE GENOMIC DNA]</scope>
    <source>
        <strain evidence="6 7">NCIMB 14900</strain>
    </source>
</reference>
<gene>
    <name evidence="6" type="ORF">VSH64_22980</name>
</gene>
<dbReference type="InterPro" id="IPR005119">
    <property type="entry name" value="LysR_subst-bd"/>
</dbReference>
<dbReference type="PANTHER" id="PTHR30118">
    <property type="entry name" value="HTH-TYPE TRANSCRIPTIONAL REGULATOR LEUO-RELATED"/>
    <property type="match status" value="1"/>
</dbReference>
<keyword evidence="2" id="KW-0805">Transcription regulation</keyword>
<sequence length="313" mass="34702">MVRRGVGSLANIDLNLLVILRELLREQNVTRAAQRVGVTQPAASAALARLRRHFGDDLLERTRSGFVLSPLGERLAAEIEPVYLSLEHLFSPEPEFHPEDTEREFTILTNDYVLAAFGEQLSRTLHAAAPRARLSVKVAKGELPADLPETLREIDAIISAPKSAFKVDEIRGQELFRDHWSCVVAADNPVGEAPRLADLERMPWVIPNHPDDGYPASSPLAPVLAQLSTQPQVAVRVDSYQATPYFVAGTDRVAVMQQRLAGQFADRADLRVLPYPGDAPPIVEVLWWHRKNTDERTHTWLRTLLAKAAAGLA</sequence>
<dbReference type="InterPro" id="IPR036390">
    <property type="entry name" value="WH_DNA-bd_sf"/>
</dbReference>
<dbReference type="InterPro" id="IPR050389">
    <property type="entry name" value="LysR-type_TF"/>
</dbReference>
<dbReference type="Proteomes" id="UP001330812">
    <property type="component" value="Chromosome"/>
</dbReference>
<dbReference type="Gene3D" id="1.10.10.10">
    <property type="entry name" value="Winged helix-like DNA-binding domain superfamily/Winged helix DNA-binding domain"/>
    <property type="match status" value="1"/>
</dbReference>
<dbReference type="PRINTS" id="PR00039">
    <property type="entry name" value="HTHLYSR"/>
</dbReference>
<dbReference type="CDD" id="cd08417">
    <property type="entry name" value="PBP2_Nitroaromatics_like"/>
    <property type="match status" value="1"/>
</dbReference>
<dbReference type="InterPro" id="IPR036388">
    <property type="entry name" value="WH-like_DNA-bd_sf"/>
</dbReference>
<proteinExistence type="inferred from homology"/>
<accession>A0ABZ1IMD3</accession>
<evidence type="ECO:0000313" key="7">
    <source>
        <dbReference type="Proteomes" id="UP001330812"/>
    </source>
</evidence>
<evidence type="ECO:0000256" key="1">
    <source>
        <dbReference type="ARBA" id="ARBA00009437"/>
    </source>
</evidence>
<dbReference type="InterPro" id="IPR000847">
    <property type="entry name" value="LysR_HTH_N"/>
</dbReference>
<dbReference type="PANTHER" id="PTHR30118:SF15">
    <property type="entry name" value="TRANSCRIPTIONAL REGULATORY PROTEIN"/>
    <property type="match status" value="1"/>
</dbReference>
<keyword evidence="3" id="KW-0238">DNA-binding</keyword>
<dbReference type="Pfam" id="PF03466">
    <property type="entry name" value="LysR_substrate"/>
    <property type="match status" value="1"/>
</dbReference>
<dbReference type="SUPFAM" id="SSF46785">
    <property type="entry name" value="Winged helix' DNA-binding domain"/>
    <property type="match status" value="1"/>
</dbReference>
<evidence type="ECO:0000256" key="3">
    <source>
        <dbReference type="ARBA" id="ARBA00023125"/>
    </source>
</evidence>
<dbReference type="EMBL" id="CP142149">
    <property type="protein sequence ID" value="WSE34908.1"/>
    <property type="molecule type" value="Genomic_DNA"/>
</dbReference>
<evidence type="ECO:0000256" key="2">
    <source>
        <dbReference type="ARBA" id="ARBA00023015"/>
    </source>
</evidence>
<protein>
    <submittedName>
        <fullName evidence="6">LysR family transcriptional regulator</fullName>
    </submittedName>
</protein>
<organism evidence="6 7">
    <name type="scientific">Amycolatopsis rhabdoformis</name>
    <dbReference type="NCBI Taxonomy" id="1448059"/>
    <lineage>
        <taxon>Bacteria</taxon>
        <taxon>Bacillati</taxon>
        <taxon>Actinomycetota</taxon>
        <taxon>Actinomycetes</taxon>
        <taxon>Pseudonocardiales</taxon>
        <taxon>Pseudonocardiaceae</taxon>
        <taxon>Amycolatopsis</taxon>
    </lineage>
</organism>
<dbReference type="Pfam" id="PF00126">
    <property type="entry name" value="HTH_1"/>
    <property type="match status" value="1"/>
</dbReference>
<evidence type="ECO:0000313" key="6">
    <source>
        <dbReference type="EMBL" id="WSE34908.1"/>
    </source>
</evidence>
<comment type="similarity">
    <text evidence="1">Belongs to the LysR transcriptional regulatory family.</text>
</comment>
<dbReference type="SUPFAM" id="SSF53850">
    <property type="entry name" value="Periplasmic binding protein-like II"/>
    <property type="match status" value="1"/>
</dbReference>
<evidence type="ECO:0000259" key="5">
    <source>
        <dbReference type="PROSITE" id="PS50931"/>
    </source>
</evidence>
<dbReference type="Gene3D" id="3.40.190.10">
    <property type="entry name" value="Periplasmic binding protein-like II"/>
    <property type="match status" value="2"/>
</dbReference>